<evidence type="ECO:0000313" key="3">
    <source>
        <dbReference type="Proteomes" id="UP000285530"/>
    </source>
</evidence>
<comment type="caution">
    <text evidence="2">The sequence shown here is derived from an EMBL/GenBank/DDBJ whole genome shotgun (WGS) entry which is preliminary data.</text>
</comment>
<proteinExistence type="predicted"/>
<protein>
    <submittedName>
        <fullName evidence="2">Molybdopterin guanine dinucleotide synthesis</fullName>
    </submittedName>
</protein>
<feature type="region of interest" description="Disordered" evidence="1">
    <location>
        <begin position="124"/>
        <end position="165"/>
    </location>
</feature>
<dbReference type="EMBL" id="QZEV01000021">
    <property type="protein sequence ID" value="RJL05553.1"/>
    <property type="molecule type" value="Genomic_DNA"/>
</dbReference>
<sequence length="277" mass="30219">MPVFDRILIVDWSASGRPKRGRDSLWLGDATGARDNPATRAEAFALIRRAVAGGGRLLIGVDVAFGHPDGLVQAVTGQGSALALWDWLAARHRDDDRNASTWRDQAALMNRILGRPAFWGDVRRLPTPDLPRRRPPDPPLPPLRATDRPMPGARPKSPFQTAGAGAVGAQSLTAIPWLNRLRADPVIAVWPFQPIRDARVVLAEVYPSMMGITLRDRPGHPCLDAMQVTELARVLARLDARDALAGMLRPDPALPPSEGQILGDPDVIRAEARWTGR</sequence>
<gene>
    <name evidence="2" type="ORF">D3P06_06410</name>
</gene>
<dbReference type="RefSeq" id="WP_119885777.1">
    <property type="nucleotide sequence ID" value="NZ_CP067169.1"/>
</dbReference>
<dbReference type="OrthoDB" id="9804758at2"/>
<organism evidence="2 3">
    <name type="scientific">Paracoccus aestuarii</name>
    <dbReference type="NCBI Taxonomy" id="453842"/>
    <lineage>
        <taxon>Bacteria</taxon>
        <taxon>Pseudomonadati</taxon>
        <taxon>Pseudomonadota</taxon>
        <taxon>Alphaproteobacteria</taxon>
        <taxon>Rhodobacterales</taxon>
        <taxon>Paracoccaceae</taxon>
        <taxon>Paracoccus</taxon>
    </lineage>
</organism>
<dbReference type="Proteomes" id="UP000285530">
    <property type="component" value="Unassembled WGS sequence"/>
</dbReference>
<dbReference type="AlphaFoldDB" id="A0A418ZYI2"/>
<name>A0A418ZYI2_9RHOB</name>
<accession>A0A418ZYI2</accession>
<feature type="compositionally biased region" description="Basic and acidic residues" evidence="1">
    <location>
        <begin position="124"/>
        <end position="136"/>
    </location>
</feature>
<reference evidence="2 3" key="1">
    <citation type="submission" date="2018-09" db="EMBL/GenBank/DDBJ databases">
        <title>Paracoccus onubensis nov. sp. a moderate halophilic bacterium isolated from Gruta de las Maravillas (Aracena, Spain).</title>
        <authorList>
            <person name="Jurado V."/>
            <person name="Gutierrez-Patricio S."/>
            <person name="Gonzalez-Pimentel J.L."/>
            <person name="Laiz L."/>
            <person name="Saiz-Jimenez C."/>
        </authorList>
    </citation>
    <scope>NUCLEOTIDE SEQUENCE [LARGE SCALE GENOMIC DNA]</scope>
    <source>
        <strain evidence="2 3">DSM 19484</strain>
    </source>
</reference>
<keyword evidence="3" id="KW-1185">Reference proteome</keyword>
<evidence type="ECO:0000256" key="1">
    <source>
        <dbReference type="SAM" id="MobiDB-lite"/>
    </source>
</evidence>
<evidence type="ECO:0000313" key="2">
    <source>
        <dbReference type="EMBL" id="RJL05553.1"/>
    </source>
</evidence>